<evidence type="ECO:0000256" key="2">
    <source>
        <dbReference type="PROSITE-ProRule" id="PRU01379"/>
    </source>
</evidence>
<evidence type="ECO:0000259" key="4">
    <source>
        <dbReference type="PROSITE" id="PS52035"/>
    </source>
</evidence>
<comment type="caution">
    <text evidence="5">The sequence shown here is derived from an EMBL/GenBank/DDBJ whole genome shotgun (WGS) entry which is preliminary data.</text>
</comment>
<dbReference type="InterPro" id="IPR050821">
    <property type="entry name" value="Cytosolic_carboxypeptidase"/>
</dbReference>
<dbReference type="Pfam" id="PF00246">
    <property type="entry name" value="Peptidase_M14"/>
    <property type="match status" value="1"/>
</dbReference>
<evidence type="ECO:0000256" key="1">
    <source>
        <dbReference type="ARBA" id="ARBA00001947"/>
    </source>
</evidence>
<dbReference type="EMBL" id="JAQQXQ010000003">
    <property type="protein sequence ID" value="MDC8753995.1"/>
    <property type="molecule type" value="Genomic_DNA"/>
</dbReference>
<dbReference type="InterPro" id="IPR000834">
    <property type="entry name" value="Peptidase_M14"/>
</dbReference>
<proteinExistence type="inferred from homology"/>
<evidence type="ECO:0000313" key="5">
    <source>
        <dbReference type="EMBL" id="MDC8753995.1"/>
    </source>
</evidence>
<comment type="cofactor">
    <cofactor evidence="1">
        <name>Zn(2+)</name>
        <dbReference type="ChEBI" id="CHEBI:29105"/>
    </cofactor>
</comment>
<feature type="active site" description="Proton donor/acceptor" evidence="2">
    <location>
        <position position="362"/>
    </location>
</feature>
<dbReference type="CDD" id="cd06237">
    <property type="entry name" value="M14_Nna1-like"/>
    <property type="match status" value="1"/>
</dbReference>
<comment type="similarity">
    <text evidence="2">Belongs to the peptidase M14 family.</text>
</comment>
<feature type="domain" description="Peptidase M14" evidence="4">
    <location>
        <begin position="149"/>
        <end position="383"/>
    </location>
</feature>
<feature type="signal peptide" evidence="3">
    <location>
        <begin position="1"/>
        <end position="21"/>
    </location>
</feature>
<keyword evidence="6" id="KW-1185">Reference proteome</keyword>
<dbReference type="PROSITE" id="PS51257">
    <property type="entry name" value="PROKAR_LIPOPROTEIN"/>
    <property type="match status" value="1"/>
</dbReference>
<gene>
    <name evidence="5" type="ORF">OIK40_04975</name>
</gene>
<keyword evidence="3" id="KW-0732">Signal</keyword>
<dbReference type="Proteomes" id="UP001216558">
    <property type="component" value="Unassembled WGS sequence"/>
</dbReference>
<accession>A0ABT5JMK4</accession>
<dbReference type="PANTHER" id="PTHR12756">
    <property type="entry name" value="CYTOSOLIC CARBOXYPEPTIDASE"/>
    <property type="match status" value="1"/>
</dbReference>
<dbReference type="Gene3D" id="3.40.630.10">
    <property type="entry name" value="Zn peptidases"/>
    <property type="match status" value="1"/>
</dbReference>
<evidence type="ECO:0000256" key="3">
    <source>
        <dbReference type="SAM" id="SignalP"/>
    </source>
</evidence>
<dbReference type="RefSeq" id="WP_273676718.1">
    <property type="nucleotide sequence ID" value="NZ_JAQQXQ010000003.1"/>
</dbReference>
<name>A0ABT5JMK4_9SPHN</name>
<dbReference type="PANTHER" id="PTHR12756:SF11">
    <property type="entry name" value="CYTOSOLIC CARBOXYPEPTIDASE 1"/>
    <property type="match status" value="1"/>
</dbReference>
<sequence>MRRAVRLTALLALATGLGACAHVPPPEPDQPPVAATPACRSAAASLHFDFVGAAPSACSVEGARAFGLLVTPEHAPPINPSPWYAFRYEAEGGEPLAVTLRYLGAQHRYAPKWSDGAGEWRDLPVEPEADGKGVILRLPAGKGLVAAQEILTPGDTANDLARWSAATGAQPFTLGLSHDGRPVDAIRLGRADAPRLVILLGRQHPPEVTGAIAMRAFVDALAEQAADLGDVQFLIVPMLNPDGVTRGHWRANRGAKDLNRDWGLFTQPETRAVKAWLDALPQAVRPVLMVDFHSTRANLFYVQGPDEASAAQQRFRAAWLDGRESALPGYPFTIEPRNANPGSGTAKNWFFENFAIPAYTYEVADDADRVGTRAAARALADSLIPALDTLER</sequence>
<organism evidence="5 6">
    <name type="scientific">Erythrobacter fulvus</name>
    <dbReference type="NCBI Taxonomy" id="2987523"/>
    <lineage>
        <taxon>Bacteria</taxon>
        <taxon>Pseudomonadati</taxon>
        <taxon>Pseudomonadota</taxon>
        <taxon>Alphaproteobacteria</taxon>
        <taxon>Sphingomonadales</taxon>
        <taxon>Erythrobacteraceae</taxon>
        <taxon>Erythrobacter/Porphyrobacter group</taxon>
        <taxon>Erythrobacter</taxon>
    </lineage>
</organism>
<evidence type="ECO:0000313" key="6">
    <source>
        <dbReference type="Proteomes" id="UP001216558"/>
    </source>
</evidence>
<feature type="chain" id="PRO_5046782741" evidence="3">
    <location>
        <begin position="22"/>
        <end position="392"/>
    </location>
</feature>
<protein>
    <submittedName>
        <fullName evidence="5">M14 family metallopeptidase</fullName>
    </submittedName>
</protein>
<reference evidence="5 6" key="1">
    <citation type="submission" date="2022-10" db="EMBL/GenBank/DDBJ databases">
        <title>Erythrobacter sp. sf7 Genome sequencing.</title>
        <authorList>
            <person name="Park S."/>
        </authorList>
    </citation>
    <scope>NUCLEOTIDE SEQUENCE [LARGE SCALE GENOMIC DNA]</scope>
    <source>
        <strain evidence="6">sf7</strain>
    </source>
</reference>
<dbReference type="PROSITE" id="PS52035">
    <property type="entry name" value="PEPTIDASE_M14"/>
    <property type="match status" value="1"/>
</dbReference>
<dbReference type="SUPFAM" id="SSF53187">
    <property type="entry name" value="Zn-dependent exopeptidases"/>
    <property type="match status" value="1"/>
</dbReference>